<reference evidence="1 2" key="1">
    <citation type="journal article" date="2024" name="Nat. Commun.">
        <title>Phylogenomics reveals the evolutionary origins of lichenization in chlorophyte algae.</title>
        <authorList>
            <person name="Puginier C."/>
            <person name="Libourel C."/>
            <person name="Otte J."/>
            <person name="Skaloud P."/>
            <person name="Haon M."/>
            <person name="Grisel S."/>
            <person name="Petersen M."/>
            <person name="Berrin J.G."/>
            <person name="Delaux P.M."/>
            <person name="Dal Grande F."/>
            <person name="Keller J."/>
        </authorList>
    </citation>
    <scope>NUCLEOTIDE SEQUENCE [LARGE SCALE GENOMIC DNA]</scope>
    <source>
        <strain evidence="1 2">SAG 245.80</strain>
    </source>
</reference>
<sequence length="366" mass="39614">MTVHLHLVPPHRDPGEAQRAVKRLGALDELREVLQRVLVDDRSNRSETRMWLDTEALARFFAGPPRRSKLWFGHFGHGSSGGSFRLGAGALARYAMLHRGEVWDLLVWRGKHAQAPVAVAAKPHYFGELDVAASVAALASADGGAFWRSPEVREAVAAGGLVELDPDFFAQELYECLVGGGRLAEHLFEARALLLLPDDDVLDFAARLLPRPGSGKPRSSGAACADRPANQVAAAVFGAARWASLDDLLLHAALGLDAARVARLMHEEEWEDGLQEAKRLAQALHGSADSTPAFWEARRHALGGQDSRSSQITGLVRDLLVECWALRLALAEHVAAGPADLGRLLAANGLEHQRLDRADGGIRRAD</sequence>
<organism evidence="1 2">
    <name type="scientific">Elliptochloris bilobata</name>
    <dbReference type="NCBI Taxonomy" id="381761"/>
    <lineage>
        <taxon>Eukaryota</taxon>
        <taxon>Viridiplantae</taxon>
        <taxon>Chlorophyta</taxon>
        <taxon>core chlorophytes</taxon>
        <taxon>Trebouxiophyceae</taxon>
        <taxon>Trebouxiophyceae incertae sedis</taxon>
        <taxon>Elliptochloris clade</taxon>
        <taxon>Elliptochloris</taxon>
    </lineage>
</organism>
<gene>
    <name evidence="1" type="ORF">WJX81_002911</name>
</gene>
<dbReference type="PANTHER" id="PTHR37766">
    <property type="entry name" value="OS01G0897100 PROTEIN"/>
    <property type="match status" value="1"/>
</dbReference>
<dbReference type="PANTHER" id="PTHR37766:SF1">
    <property type="entry name" value="OS01G0897100 PROTEIN"/>
    <property type="match status" value="1"/>
</dbReference>
<evidence type="ECO:0000313" key="2">
    <source>
        <dbReference type="Proteomes" id="UP001445335"/>
    </source>
</evidence>
<comment type="caution">
    <text evidence="1">The sequence shown here is derived from an EMBL/GenBank/DDBJ whole genome shotgun (WGS) entry which is preliminary data.</text>
</comment>
<dbReference type="Proteomes" id="UP001445335">
    <property type="component" value="Unassembled WGS sequence"/>
</dbReference>
<dbReference type="EMBL" id="JALJOU010000004">
    <property type="protein sequence ID" value="KAK9844044.1"/>
    <property type="molecule type" value="Genomic_DNA"/>
</dbReference>
<accession>A0AAW1SES0</accession>
<protein>
    <submittedName>
        <fullName evidence="1">Uncharacterized protein</fullName>
    </submittedName>
</protein>
<keyword evidence="2" id="KW-1185">Reference proteome</keyword>
<proteinExistence type="predicted"/>
<dbReference type="AlphaFoldDB" id="A0AAW1SES0"/>
<name>A0AAW1SES0_9CHLO</name>
<evidence type="ECO:0000313" key="1">
    <source>
        <dbReference type="EMBL" id="KAK9844044.1"/>
    </source>
</evidence>